<reference evidence="2 3" key="1">
    <citation type="journal article" date="2016" name="Mol. Biol. Evol.">
        <title>Comparative Genomics of Early-Diverging Mushroom-Forming Fungi Provides Insights into the Origins of Lignocellulose Decay Capabilities.</title>
        <authorList>
            <person name="Nagy L.G."/>
            <person name="Riley R."/>
            <person name="Tritt A."/>
            <person name="Adam C."/>
            <person name="Daum C."/>
            <person name="Floudas D."/>
            <person name="Sun H."/>
            <person name="Yadav J.S."/>
            <person name="Pangilinan J."/>
            <person name="Larsson K.H."/>
            <person name="Matsuura K."/>
            <person name="Barry K."/>
            <person name="Labutti K."/>
            <person name="Kuo R."/>
            <person name="Ohm R.A."/>
            <person name="Bhattacharya S.S."/>
            <person name="Shirouzu T."/>
            <person name="Yoshinaga Y."/>
            <person name="Martin F.M."/>
            <person name="Grigoriev I.V."/>
            <person name="Hibbett D.S."/>
        </authorList>
    </citation>
    <scope>NUCLEOTIDE SEQUENCE [LARGE SCALE GENOMIC DNA]</scope>
    <source>
        <strain evidence="2 3">93-53</strain>
    </source>
</reference>
<feature type="compositionally biased region" description="Polar residues" evidence="1">
    <location>
        <begin position="92"/>
        <end position="105"/>
    </location>
</feature>
<dbReference type="EMBL" id="KV427639">
    <property type="protein sequence ID" value="KZT04015.1"/>
    <property type="molecule type" value="Genomic_DNA"/>
</dbReference>
<sequence>MVCGLQGGERGLDAMRGLGTGEGEGELDVKRWTAREKNGRGRGGERMVGDGGFSGGSGPGSISKKLDGRTLPGCIRQSRAHTPEATEHSGRSAGSGQAPSRSNGSQRDRQSAARQSERVGTGTQAEAEDDRTRHRDGRLHKTGHNCHDRIADTTQLGPTTWVAQLASDNDGDAGH</sequence>
<feature type="compositionally biased region" description="Basic and acidic residues" evidence="1">
    <location>
        <begin position="27"/>
        <end position="48"/>
    </location>
</feature>
<name>A0A165D2D4_9APHY</name>
<feature type="compositionally biased region" description="Basic and acidic residues" evidence="1">
    <location>
        <begin position="81"/>
        <end position="90"/>
    </location>
</feature>
<keyword evidence="3" id="KW-1185">Reference proteome</keyword>
<feature type="compositionally biased region" description="Gly residues" evidence="1">
    <location>
        <begin position="49"/>
        <end position="59"/>
    </location>
</feature>
<accession>A0A165D2D4</accession>
<feature type="region of interest" description="Disordered" evidence="1">
    <location>
        <begin position="1"/>
        <end position="152"/>
    </location>
</feature>
<dbReference type="Proteomes" id="UP000076871">
    <property type="component" value="Unassembled WGS sequence"/>
</dbReference>
<evidence type="ECO:0000313" key="2">
    <source>
        <dbReference type="EMBL" id="KZT04015.1"/>
    </source>
</evidence>
<organism evidence="2 3">
    <name type="scientific">Laetiporus sulphureus 93-53</name>
    <dbReference type="NCBI Taxonomy" id="1314785"/>
    <lineage>
        <taxon>Eukaryota</taxon>
        <taxon>Fungi</taxon>
        <taxon>Dikarya</taxon>
        <taxon>Basidiomycota</taxon>
        <taxon>Agaricomycotina</taxon>
        <taxon>Agaricomycetes</taxon>
        <taxon>Polyporales</taxon>
        <taxon>Laetiporus</taxon>
    </lineage>
</organism>
<dbReference type="GeneID" id="63831590"/>
<evidence type="ECO:0000313" key="3">
    <source>
        <dbReference type="Proteomes" id="UP000076871"/>
    </source>
</evidence>
<dbReference type="RefSeq" id="XP_040761755.1">
    <property type="nucleotide sequence ID" value="XM_040914563.1"/>
</dbReference>
<evidence type="ECO:0000256" key="1">
    <source>
        <dbReference type="SAM" id="MobiDB-lite"/>
    </source>
</evidence>
<dbReference type="InParanoid" id="A0A165D2D4"/>
<feature type="compositionally biased region" description="Basic residues" evidence="1">
    <location>
        <begin position="134"/>
        <end position="144"/>
    </location>
</feature>
<dbReference type="AlphaFoldDB" id="A0A165D2D4"/>
<gene>
    <name evidence="2" type="ORF">LAESUDRAFT_814273</name>
</gene>
<protein>
    <submittedName>
        <fullName evidence="2">Uncharacterized protein</fullName>
    </submittedName>
</protein>
<feature type="compositionally biased region" description="Basic and acidic residues" evidence="1">
    <location>
        <begin position="106"/>
        <end position="117"/>
    </location>
</feature>
<proteinExistence type="predicted"/>